<dbReference type="SUPFAM" id="SSF47384">
    <property type="entry name" value="Homodimeric domain of signal transducing histidine kinase"/>
    <property type="match status" value="1"/>
</dbReference>
<dbReference type="InterPro" id="IPR003018">
    <property type="entry name" value="GAF"/>
</dbReference>
<dbReference type="GO" id="GO:0016020">
    <property type="term" value="C:membrane"/>
    <property type="evidence" value="ECO:0007669"/>
    <property type="project" value="UniProtKB-SubCell"/>
</dbReference>
<evidence type="ECO:0000313" key="18">
    <source>
        <dbReference type="Proteomes" id="UP001161325"/>
    </source>
</evidence>
<keyword evidence="4" id="KW-0597">Phosphoprotein</keyword>
<evidence type="ECO:0000256" key="2">
    <source>
        <dbReference type="ARBA" id="ARBA00004141"/>
    </source>
</evidence>
<comment type="caution">
    <text evidence="17">The sequence shown here is derived from an EMBL/GenBank/DDBJ whole genome shotgun (WGS) entry which is preliminary data.</text>
</comment>
<dbReference type="Pfam" id="PF08448">
    <property type="entry name" value="PAS_4"/>
    <property type="match status" value="1"/>
</dbReference>
<feature type="domain" description="PAS" evidence="16">
    <location>
        <begin position="354"/>
        <end position="398"/>
    </location>
</feature>
<dbReference type="InterPro" id="IPR005467">
    <property type="entry name" value="His_kinase_dom"/>
</dbReference>
<keyword evidence="13" id="KW-0175">Coiled coil</keyword>
<dbReference type="Pfam" id="PF02518">
    <property type="entry name" value="HATPase_c"/>
    <property type="match status" value="1"/>
</dbReference>
<dbReference type="Gene3D" id="3.30.450.20">
    <property type="entry name" value="PAS domain"/>
    <property type="match status" value="1"/>
</dbReference>
<dbReference type="InterPro" id="IPR036890">
    <property type="entry name" value="HATPase_C_sf"/>
</dbReference>
<feature type="transmembrane region" description="Helical" evidence="14">
    <location>
        <begin position="91"/>
        <end position="112"/>
    </location>
</feature>
<comment type="subcellular location">
    <subcellularLocation>
        <location evidence="2">Membrane</location>
        <topology evidence="2">Multi-pass membrane protein</topology>
    </subcellularLocation>
</comment>
<reference evidence="17" key="1">
    <citation type="submission" date="2022-08" db="EMBL/GenBank/DDBJ databases">
        <title>Draft genome sequencing of Roseisolibacter agri AW1220.</title>
        <authorList>
            <person name="Tobiishi Y."/>
            <person name="Tonouchi A."/>
        </authorList>
    </citation>
    <scope>NUCLEOTIDE SEQUENCE</scope>
    <source>
        <strain evidence="17">AW1220</strain>
    </source>
</reference>
<feature type="coiled-coil region" evidence="13">
    <location>
        <begin position="132"/>
        <end position="180"/>
    </location>
</feature>
<keyword evidence="5" id="KW-0808">Transferase</keyword>
<keyword evidence="12 14" id="KW-0472">Membrane</keyword>
<dbReference type="GO" id="GO:0000155">
    <property type="term" value="F:phosphorelay sensor kinase activity"/>
    <property type="evidence" value="ECO:0007669"/>
    <property type="project" value="InterPro"/>
</dbReference>
<dbReference type="PROSITE" id="PS50109">
    <property type="entry name" value="HIS_KIN"/>
    <property type="match status" value="1"/>
</dbReference>
<feature type="domain" description="Histidine kinase" evidence="15">
    <location>
        <begin position="669"/>
        <end position="892"/>
    </location>
</feature>
<dbReference type="InterPro" id="IPR013656">
    <property type="entry name" value="PAS_4"/>
</dbReference>
<dbReference type="PRINTS" id="PR00344">
    <property type="entry name" value="BCTRLSENSOR"/>
</dbReference>
<evidence type="ECO:0000256" key="13">
    <source>
        <dbReference type="SAM" id="Coils"/>
    </source>
</evidence>
<dbReference type="InterPro" id="IPR025201">
    <property type="entry name" value="KdpD_TM"/>
</dbReference>
<dbReference type="PANTHER" id="PTHR43711:SF26">
    <property type="entry name" value="SENSOR HISTIDINE KINASE RCSC"/>
    <property type="match status" value="1"/>
</dbReference>
<dbReference type="SUPFAM" id="SSF55785">
    <property type="entry name" value="PYP-like sensor domain (PAS domain)"/>
    <property type="match status" value="1"/>
</dbReference>
<evidence type="ECO:0000256" key="14">
    <source>
        <dbReference type="SAM" id="Phobius"/>
    </source>
</evidence>
<dbReference type="RefSeq" id="WP_284348388.1">
    <property type="nucleotide sequence ID" value="NZ_BRXS01000001.1"/>
</dbReference>
<dbReference type="CDD" id="cd00130">
    <property type="entry name" value="PAS"/>
    <property type="match status" value="1"/>
</dbReference>
<keyword evidence="18" id="KW-1185">Reference proteome</keyword>
<dbReference type="Gene3D" id="1.20.120.620">
    <property type="entry name" value="Backbone structure of the membrane domain of e. Coli histidine kinase receptor kdpd"/>
    <property type="match status" value="1"/>
</dbReference>
<evidence type="ECO:0000256" key="12">
    <source>
        <dbReference type="ARBA" id="ARBA00023136"/>
    </source>
</evidence>
<dbReference type="SMART" id="SM00091">
    <property type="entry name" value="PAS"/>
    <property type="match status" value="1"/>
</dbReference>
<dbReference type="SUPFAM" id="SSF55874">
    <property type="entry name" value="ATPase domain of HSP90 chaperone/DNA topoisomerase II/histidine kinase"/>
    <property type="match status" value="1"/>
</dbReference>
<dbReference type="SMART" id="SM00065">
    <property type="entry name" value="GAF"/>
    <property type="match status" value="2"/>
</dbReference>
<feature type="transmembrane region" description="Helical" evidence="14">
    <location>
        <begin position="20"/>
        <end position="40"/>
    </location>
</feature>
<dbReference type="SMART" id="SM00388">
    <property type="entry name" value="HisKA"/>
    <property type="match status" value="1"/>
</dbReference>
<dbReference type="InterPro" id="IPR003661">
    <property type="entry name" value="HisK_dim/P_dom"/>
</dbReference>
<accession>A0AA37Q545</accession>
<protein>
    <recommendedName>
        <fullName evidence="3">histidine kinase</fullName>
        <ecNumber evidence="3">2.7.13.3</ecNumber>
    </recommendedName>
</protein>
<dbReference type="CDD" id="cd16922">
    <property type="entry name" value="HATPase_EvgS-ArcB-TorS-like"/>
    <property type="match status" value="1"/>
</dbReference>
<keyword evidence="11" id="KW-0902">Two-component regulatory system</keyword>
<dbReference type="PROSITE" id="PS50112">
    <property type="entry name" value="PAS"/>
    <property type="match status" value="1"/>
</dbReference>
<dbReference type="InterPro" id="IPR003594">
    <property type="entry name" value="HATPase_dom"/>
</dbReference>
<dbReference type="InterPro" id="IPR035965">
    <property type="entry name" value="PAS-like_dom_sf"/>
</dbReference>
<dbReference type="FunFam" id="3.30.450.40:FF:000035">
    <property type="entry name" value="PAS sensor protein"/>
    <property type="match status" value="1"/>
</dbReference>
<keyword evidence="9" id="KW-0067">ATP-binding</keyword>
<evidence type="ECO:0000256" key="4">
    <source>
        <dbReference type="ARBA" id="ARBA00022553"/>
    </source>
</evidence>
<evidence type="ECO:0000256" key="6">
    <source>
        <dbReference type="ARBA" id="ARBA00022692"/>
    </source>
</evidence>
<dbReference type="GO" id="GO:0005524">
    <property type="term" value="F:ATP binding"/>
    <property type="evidence" value="ECO:0007669"/>
    <property type="project" value="UniProtKB-KW"/>
</dbReference>
<keyword evidence="8" id="KW-0418">Kinase</keyword>
<dbReference type="InterPro" id="IPR038318">
    <property type="entry name" value="KdpD_sf"/>
</dbReference>
<gene>
    <name evidence="17" type="ORF">rosag_04550</name>
</gene>
<dbReference type="AlphaFoldDB" id="A0AA37Q545"/>
<organism evidence="17 18">
    <name type="scientific">Roseisolibacter agri</name>
    <dbReference type="NCBI Taxonomy" id="2014610"/>
    <lineage>
        <taxon>Bacteria</taxon>
        <taxon>Pseudomonadati</taxon>
        <taxon>Gemmatimonadota</taxon>
        <taxon>Gemmatimonadia</taxon>
        <taxon>Gemmatimonadales</taxon>
        <taxon>Gemmatimonadaceae</taxon>
        <taxon>Roseisolibacter</taxon>
    </lineage>
</organism>
<proteinExistence type="predicted"/>
<dbReference type="Pfam" id="PF01590">
    <property type="entry name" value="GAF"/>
    <property type="match status" value="1"/>
</dbReference>
<dbReference type="InterPro" id="IPR050736">
    <property type="entry name" value="Sensor_HK_Regulatory"/>
</dbReference>
<evidence type="ECO:0000256" key="3">
    <source>
        <dbReference type="ARBA" id="ARBA00012438"/>
    </source>
</evidence>
<dbReference type="InterPro" id="IPR029016">
    <property type="entry name" value="GAF-like_dom_sf"/>
</dbReference>
<evidence type="ECO:0000256" key="9">
    <source>
        <dbReference type="ARBA" id="ARBA00022840"/>
    </source>
</evidence>
<evidence type="ECO:0000256" key="8">
    <source>
        <dbReference type="ARBA" id="ARBA00022777"/>
    </source>
</evidence>
<keyword evidence="7" id="KW-0547">Nucleotide-binding</keyword>
<comment type="catalytic activity">
    <reaction evidence="1">
        <text>ATP + protein L-histidine = ADP + protein N-phospho-L-histidine.</text>
        <dbReference type="EC" id="2.7.13.3"/>
    </reaction>
</comment>
<dbReference type="EMBL" id="BRXS01000001">
    <property type="protein sequence ID" value="GLC23942.1"/>
    <property type="molecule type" value="Genomic_DNA"/>
</dbReference>
<dbReference type="Gene3D" id="3.30.450.40">
    <property type="match status" value="2"/>
</dbReference>
<dbReference type="Gene3D" id="3.30.565.10">
    <property type="entry name" value="Histidine kinase-like ATPase, C-terminal domain"/>
    <property type="match status" value="1"/>
</dbReference>
<sequence>MLQPWSRRPATRDTRPGAIVQVIAAWVAAAAITVVAAPFIPRATFVFFWAAVLFAAWRLGLVAAIAAAVAAVALVDLVVLPPGERGGALALGDLLTLGVFVTVSVLVSALAASRARAQALSEDQTLRLQEQAVELELQAESAQSVAEELELTTEQLQLTATEAEEARAVAEAALEAERAAADRASRLLTVTTGLSRSRTPEEVADVIFTEGLAALGADAGTLALLHETPDGREFETVRAHGYPEALVAHYRRFPLRAGRPLSDALLTRTPRWLSSREAWRRFYPEVVAETGDLEFEAFVAIPVTSGDETLGGFSASFREPREFDAATRTFLATLGEQCGLALARARAFVAEHQAREFTAEIVGSVRDGFVALDAAGRFTFVNARAKEMLRRPAAELLGLRLEEAFPASVASAFVLAAHRVLTSRAPEVVEAFSPTLHRWMEGRLYPSARGGLTIFFEDVTARRHAREASDFLVEATRVLSASLDHETTLRTVARAAVPRLGDWCAVDVLDDPMHPVWPPRLQRLAVVHDDPAKIALGAELQARYPTDWSADVGMAAVLRSRTPLFVPVVTDAMIDAGARDAEHARLVRALGLTSLIAVPLVARGVTLGALTLAMSESGRRYDEADLALAQDLAQRAAVALDNARLFGEAERAREEAVAANRAKSQFLSTMSHELRTPLNAIAGYTELLEMGVRGPVTDDQREDLTRIRRGAKVLMSLVNDVLNFARVEAGQVDVHLEDVRLDLVLADLEVMVAPQLQARRLTYALELADEALAVRADADRLKQILSNLLTNAVKFTDEGGRIVVSCDVPDAGRAMVRVCVRDSGRGIPDDKLAAIFEPFVQVDRHLTRDSQQGVGLGLAISRDLARAMRGELTVESRVGEGSIFALVLPRAGAAAG</sequence>
<feature type="transmembrane region" description="Helical" evidence="14">
    <location>
        <begin position="46"/>
        <end position="79"/>
    </location>
</feature>
<dbReference type="InterPro" id="IPR036097">
    <property type="entry name" value="HisK_dim/P_sf"/>
</dbReference>
<dbReference type="Gene3D" id="1.10.287.130">
    <property type="match status" value="1"/>
</dbReference>
<evidence type="ECO:0000259" key="15">
    <source>
        <dbReference type="PROSITE" id="PS50109"/>
    </source>
</evidence>
<dbReference type="Pfam" id="PF00512">
    <property type="entry name" value="HisKA"/>
    <property type="match status" value="1"/>
</dbReference>
<evidence type="ECO:0000313" key="17">
    <source>
        <dbReference type="EMBL" id="GLC23942.1"/>
    </source>
</evidence>
<evidence type="ECO:0000259" key="16">
    <source>
        <dbReference type="PROSITE" id="PS50112"/>
    </source>
</evidence>
<dbReference type="SUPFAM" id="SSF55781">
    <property type="entry name" value="GAF domain-like"/>
    <property type="match status" value="2"/>
</dbReference>
<evidence type="ECO:0000256" key="5">
    <source>
        <dbReference type="ARBA" id="ARBA00022679"/>
    </source>
</evidence>
<dbReference type="CDD" id="cd00082">
    <property type="entry name" value="HisKA"/>
    <property type="match status" value="1"/>
</dbReference>
<evidence type="ECO:0000256" key="1">
    <source>
        <dbReference type="ARBA" id="ARBA00000085"/>
    </source>
</evidence>
<name>A0AA37Q545_9BACT</name>
<dbReference type="InterPro" id="IPR004358">
    <property type="entry name" value="Sig_transdc_His_kin-like_C"/>
</dbReference>
<keyword evidence="6 14" id="KW-0812">Transmembrane</keyword>
<dbReference type="EC" id="2.7.13.3" evidence="3"/>
<dbReference type="Pfam" id="PF13185">
    <property type="entry name" value="GAF_2"/>
    <property type="match status" value="1"/>
</dbReference>
<keyword evidence="10 14" id="KW-1133">Transmembrane helix</keyword>
<dbReference type="InterPro" id="IPR000014">
    <property type="entry name" value="PAS"/>
</dbReference>
<evidence type="ECO:0000256" key="10">
    <source>
        <dbReference type="ARBA" id="ARBA00022989"/>
    </source>
</evidence>
<dbReference type="PANTHER" id="PTHR43711">
    <property type="entry name" value="TWO-COMPONENT HISTIDINE KINASE"/>
    <property type="match status" value="1"/>
</dbReference>
<dbReference type="SMART" id="SM00387">
    <property type="entry name" value="HATPase_c"/>
    <property type="match status" value="1"/>
</dbReference>
<dbReference type="Proteomes" id="UP001161325">
    <property type="component" value="Unassembled WGS sequence"/>
</dbReference>
<dbReference type="Pfam" id="PF13493">
    <property type="entry name" value="DUF4118"/>
    <property type="match status" value="1"/>
</dbReference>
<evidence type="ECO:0000256" key="7">
    <source>
        <dbReference type="ARBA" id="ARBA00022741"/>
    </source>
</evidence>
<evidence type="ECO:0000256" key="11">
    <source>
        <dbReference type="ARBA" id="ARBA00023012"/>
    </source>
</evidence>
<dbReference type="FunFam" id="3.30.565.10:FF:000006">
    <property type="entry name" value="Sensor histidine kinase WalK"/>
    <property type="match status" value="1"/>
</dbReference>